<dbReference type="Gene3D" id="1.10.10.1320">
    <property type="entry name" value="Anti-sigma factor, zinc-finger domain"/>
    <property type="match status" value="1"/>
</dbReference>
<evidence type="ECO:0000256" key="2">
    <source>
        <dbReference type="ARBA" id="ARBA00023163"/>
    </source>
</evidence>
<evidence type="ECO:0000313" key="6">
    <source>
        <dbReference type="EMBL" id="GIM80653.1"/>
    </source>
</evidence>
<keyword evidence="4" id="KW-0812">Transmembrane</keyword>
<feature type="transmembrane region" description="Helical" evidence="4">
    <location>
        <begin position="89"/>
        <end position="114"/>
    </location>
</feature>
<comment type="caution">
    <text evidence="6">The sequence shown here is derived from an EMBL/GenBank/DDBJ whole genome shotgun (WGS) entry which is preliminary data.</text>
</comment>
<evidence type="ECO:0000313" key="7">
    <source>
        <dbReference type="Proteomes" id="UP000680865"/>
    </source>
</evidence>
<evidence type="ECO:0000256" key="4">
    <source>
        <dbReference type="SAM" id="Phobius"/>
    </source>
</evidence>
<dbReference type="Proteomes" id="UP000680865">
    <property type="component" value="Unassembled WGS sequence"/>
</dbReference>
<accession>A0A919W5J8</accession>
<protein>
    <submittedName>
        <fullName evidence="6">RNA polymerase subunit sigma</fullName>
    </submittedName>
</protein>
<sequence>MTQEQHFDVAAYALGVLDERDAERFEDHLIDCPACAIELESLLPVVDILSDVDADALVATEQSRKDGLVLKQMIGEVRTERRRANSRRLYTLAAAVVVFAMLSVGALFAGGQWFAPEKSSGTTVAEGSSKTLDPLPDPGDGIGVGGPDLKGELVGGQDPRTGVKLQVAYEEKDWGTQVSFAVANISGPKACRLVAVRQDGTTEVLSTWTVGEKGWGTAAQKEPLLLQAATALPKSDIAHVQVQEVDSKGDAETLVRVP</sequence>
<reference evidence="6" key="1">
    <citation type="submission" date="2021-03" db="EMBL/GenBank/DDBJ databases">
        <title>Whole genome shotgun sequence of Actinoplanes consettensis NBRC 14913.</title>
        <authorList>
            <person name="Komaki H."/>
            <person name="Tamura T."/>
        </authorList>
    </citation>
    <scope>NUCLEOTIDE SEQUENCE</scope>
    <source>
        <strain evidence="6">NBRC 14913</strain>
    </source>
</reference>
<feature type="region of interest" description="Disordered" evidence="3">
    <location>
        <begin position="119"/>
        <end position="157"/>
    </location>
</feature>
<keyword evidence="2" id="KW-0804">Transcription</keyword>
<feature type="compositionally biased region" description="Polar residues" evidence="3">
    <location>
        <begin position="119"/>
        <end position="131"/>
    </location>
</feature>
<evidence type="ECO:0000256" key="3">
    <source>
        <dbReference type="SAM" id="MobiDB-lite"/>
    </source>
</evidence>
<keyword evidence="7" id="KW-1185">Reference proteome</keyword>
<keyword evidence="1" id="KW-0805">Transcription regulation</keyword>
<feature type="domain" description="Putative zinc-finger" evidence="5">
    <location>
        <begin position="10"/>
        <end position="36"/>
    </location>
</feature>
<evidence type="ECO:0000259" key="5">
    <source>
        <dbReference type="Pfam" id="PF13490"/>
    </source>
</evidence>
<name>A0A919W5J8_9ACTN</name>
<dbReference type="RefSeq" id="WP_213001631.1">
    <property type="nucleotide sequence ID" value="NZ_BAAATW010000001.1"/>
</dbReference>
<dbReference type="EMBL" id="BOQP01000043">
    <property type="protein sequence ID" value="GIM80653.1"/>
    <property type="molecule type" value="Genomic_DNA"/>
</dbReference>
<proteinExistence type="predicted"/>
<organism evidence="6 7">
    <name type="scientific">Winogradskya consettensis</name>
    <dbReference type="NCBI Taxonomy" id="113560"/>
    <lineage>
        <taxon>Bacteria</taxon>
        <taxon>Bacillati</taxon>
        <taxon>Actinomycetota</taxon>
        <taxon>Actinomycetes</taxon>
        <taxon>Micromonosporales</taxon>
        <taxon>Micromonosporaceae</taxon>
        <taxon>Winogradskya</taxon>
    </lineage>
</organism>
<keyword evidence="4" id="KW-0472">Membrane</keyword>
<dbReference type="InterPro" id="IPR041916">
    <property type="entry name" value="Anti_sigma_zinc_sf"/>
</dbReference>
<dbReference type="Pfam" id="PF13490">
    <property type="entry name" value="zf-HC2"/>
    <property type="match status" value="1"/>
</dbReference>
<dbReference type="InterPro" id="IPR027383">
    <property type="entry name" value="Znf_put"/>
</dbReference>
<dbReference type="AlphaFoldDB" id="A0A919W5J8"/>
<evidence type="ECO:0000256" key="1">
    <source>
        <dbReference type="ARBA" id="ARBA00023015"/>
    </source>
</evidence>
<keyword evidence="4" id="KW-1133">Transmembrane helix</keyword>
<gene>
    <name evidence="6" type="ORF">Aco04nite_71880</name>
</gene>